<dbReference type="Proteomes" id="UP000756346">
    <property type="component" value="Unassembled WGS sequence"/>
</dbReference>
<evidence type="ECO:0000256" key="2">
    <source>
        <dbReference type="ARBA" id="ARBA00023002"/>
    </source>
</evidence>
<organism evidence="4 6">
    <name type="scientific">Microdochium trichocladiopsis</name>
    <dbReference type="NCBI Taxonomy" id="1682393"/>
    <lineage>
        <taxon>Eukaryota</taxon>
        <taxon>Fungi</taxon>
        <taxon>Dikarya</taxon>
        <taxon>Ascomycota</taxon>
        <taxon>Pezizomycotina</taxon>
        <taxon>Sordariomycetes</taxon>
        <taxon>Xylariomycetidae</taxon>
        <taxon>Xylariales</taxon>
        <taxon>Microdochiaceae</taxon>
        <taxon>Microdochium</taxon>
    </lineage>
</organism>
<dbReference type="SMART" id="SM00829">
    <property type="entry name" value="PKS_ER"/>
    <property type="match status" value="1"/>
</dbReference>
<dbReference type="GO" id="GO:0016651">
    <property type="term" value="F:oxidoreductase activity, acting on NAD(P)H"/>
    <property type="evidence" value="ECO:0007669"/>
    <property type="project" value="TreeGrafter"/>
</dbReference>
<dbReference type="Gene3D" id="3.40.50.720">
    <property type="entry name" value="NAD(P)-binding Rossmann-like Domain"/>
    <property type="match status" value="1"/>
</dbReference>
<evidence type="ECO:0000259" key="3">
    <source>
        <dbReference type="SMART" id="SM00829"/>
    </source>
</evidence>
<dbReference type="AlphaFoldDB" id="A0A9P8XSN0"/>
<dbReference type="OrthoDB" id="3509362at2759"/>
<dbReference type="InterPro" id="IPR036291">
    <property type="entry name" value="NAD(P)-bd_dom_sf"/>
</dbReference>
<dbReference type="GO" id="GO:0070402">
    <property type="term" value="F:NADPH binding"/>
    <property type="evidence" value="ECO:0007669"/>
    <property type="project" value="TreeGrafter"/>
</dbReference>
<dbReference type="PANTHER" id="PTHR48106">
    <property type="entry name" value="QUINONE OXIDOREDUCTASE PIG3-RELATED"/>
    <property type="match status" value="1"/>
</dbReference>
<dbReference type="EMBL" id="JAGTJQ010000012">
    <property type="protein sequence ID" value="KAH7016100.1"/>
    <property type="molecule type" value="Genomic_DNA"/>
</dbReference>
<evidence type="ECO:0000256" key="1">
    <source>
        <dbReference type="ARBA" id="ARBA00022857"/>
    </source>
</evidence>
<evidence type="ECO:0000313" key="4">
    <source>
        <dbReference type="EMBL" id="KAH7014647.1"/>
    </source>
</evidence>
<comment type="caution">
    <text evidence="4">The sequence shown here is derived from an EMBL/GenBank/DDBJ whole genome shotgun (WGS) entry which is preliminary data.</text>
</comment>
<dbReference type="SUPFAM" id="SSF51735">
    <property type="entry name" value="NAD(P)-binding Rossmann-fold domains"/>
    <property type="match status" value="1"/>
</dbReference>
<dbReference type="EMBL" id="JAGTJQ010000013">
    <property type="protein sequence ID" value="KAH7014647.1"/>
    <property type="molecule type" value="Genomic_DNA"/>
</dbReference>
<name>A0A9P8XSN0_9PEZI</name>
<sequence>MSLDTNRKVLISRAGGPDRLQLVDAPMPAYGADEVLIRIEAVGVAFADVLIREGLYPDVPLPATPGYEVVGLVVSKGEQVTSVDIGARVAALTIHGGYAKYLNVSAASVVAVPPSLKSPAAASLVLNGLTAYQMLTRCVALDSTQSILVWGAAGGVGSILLDLARHFGITAYGVASGSRLDFVAEKGAIPINRSEGDVASILKQHAPAGVDAVFDGVGGPNVAVSQRCLNEGGTVVLFGVQGGFVGGRRSLVRLIRTYLASSSTALSIFLSNRGLKGYVITPWFRQFPDRYKADLSNIFTLAAKGSISPQIDVVLPLSRVAEAHQRINAGSQLGKIILDPTC</sequence>
<dbReference type="RefSeq" id="XP_046005724.1">
    <property type="nucleotide sequence ID" value="XM_046157377.1"/>
</dbReference>
<feature type="domain" description="Enoyl reductase (ER)" evidence="3">
    <location>
        <begin position="15"/>
        <end position="338"/>
    </location>
</feature>
<dbReference type="Gene3D" id="3.90.180.10">
    <property type="entry name" value="Medium-chain alcohol dehydrogenases, catalytic domain"/>
    <property type="match status" value="1"/>
</dbReference>
<dbReference type="GeneID" id="70186923"/>
<keyword evidence="6" id="KW-1185">Reference proteome</keyword>
<evidence type="ECO:0000313" key="6">
    <source>
        <dbReference type="Proteomes" id="UP000756346"/>
    </source>
</evidence>
<dbReference type="Pfam" id="PF08240">
    <property type="entry name" value="ADH_N"/>
    <property type="match status" value="1"/>
</dbReference>
<dbReference type="InterPro" id="IPR013154">
    <property type="entry name" value="ADH-like_N"/>
</dbReference>
<dbReference type="InterPro" id="IPR011032">
    <property type="entry name" value="GroES-like_sf"/>
</dbReference>
<proteinExistence type="predicted"/>
<gene>
    <name evidence="5" type="ORF">B0I36DRAFT_354966</name>
    <name evidence="4" type="ORF">B0I36DRAFT_369581</name>
</gene>
<dbReference type="InterPro" id="IPR020843">
    <property type="entry name" value="ER"/>
</dbReference>
<keyword evidence="2" id="KW-0560">Oxidoreductase</keyword>
<reference evidence="4" key="1">
    <citation type="journal article" date="2021" name="Nat. Commun.">
        <title>Genetic determinants of endophytism in the Arabidopsis root mycobiome.</title>
        <authorList>
            <person name="Mesny F."/>
            <person name="Miyauchi S."/>
            <person name="Thiergart T."/>
            <person name="Pickel B."/>
            <person name="Atanasova L."/>
            <person name="Karlsson M."/>
            <person name="Huettel B."/>
            <person name="Barry K.W."/>
            <person name="Haridas S."/>
            <person name="Chen C."/>
            <person name="Bauer D."/>
            <person name="Andreopoulos W."/>
            <person name="Pangilinan J."/>
            <person name="LaButti K."/>
            <person name="Riley R."/>
            <person name="Lipzen A."/>
            <person name="Clum A."/>
            <person name="Drula E."/>
            <person name="Henrissat B."/>
            <person name="Kohler A."/>
            <person name="Grigoriev I.V."/>
            <person name="Martin F.M."/>
            <person name="Hacquard S."/>
        </authorList>
    </citation>
    <scope>NUCLEOTIDE SEQUENCE</scope>
    <source>
        <strain evidence="4">MPI-CAGE-CH-0230</strain>
    </source>
</reference>
<protein>
    <submittedName>
        <fullName evidence="4">Chaperonin 10-like protein</fullName>
    </submittedName>
</protein>
<keyword evidence="1" id="KW-0521">NADP</keyword>
<evidence type="ECO:0000313" key="5">
    <source>
        <dbReference type="EMBL" id="KAH7016100.1"/>
    </source>
</evidence>
<dbReference type="SUPFAM" id="SSF50129">
    <property type="entry name" value="GroES-like"/>
    <property type="match status" value="1"/>
</dbReference>
<dbReference type="Pfam" id="PF13602">
    <property type="entry name" value="ADH_zinc_N_2"/>
    <property type="match status" value="1"/>
</dbReference>
<accession>A0A9P8XSN0</accession>